<evidence type="ECO:0000313" key="2">
    <source>
        <dbReference type="EMBL" id="GIM29358.1"/>
    </source>
</evidence>
<sequence>MTANARIRDNKKDKLSAGPSTTDSLGTSTSSNLTIESAGSLDNPHEMLPDSNPNTKNKYNVP</sequence>
<protein>
    <submittedName>
        <fullName evidence="2">Uncharacterized protein</fullName>
    </submittedName>
</protein>
<name>A0A919VM95_9CLOT</name>
<evidence type="ECO:0000313" key="3">
    <source>
        <dbReference type="Proteomes" id="UP000679179"/>
    </source>
</evidence>
<feature type="region of interest" description="Disordered" evidence="1">
    <location>
        <begin position="1"/>
        <end position="62"/>
    </location>
</feature>
<feature type="compositionally biased region" description="Polar residues" evidence="1">
    <location>
        <begin position="51"/>
        <end position="62"/>
    </location>
</feature>
<feature type="compositionally biased region" description="Basic and acidic residues" evidence="1">
    <location>
        <begin position="1"/>
        <end position="15"/>
    </location>
</feature>
<dbReference type="RefSeq" id="WP_212904056.1">
    <property type="nucleotide sequence ID" value="NZ_BOPZ01000016.1"/>
</dbReference>
<organism evidence="2 3">
    <name type="scientific">Clostridium polyendosporum</name>
    <dbReference type="NCBI Taxonomy" id="69208"/>
    <lineage>
        <taxon>Bacteria</taxon>
        <taxon>Bacillati</taxon>
        <taxon>Bacillota</taxon>
        <taxon>Clostridia</taxon>
        <taxon>Eubacteriales</taxon>
        <taxon>Clostridiaceae</taxon>
        <taxon>Clostridium</taxon>
    </lineage>
</organism>
<accession>A0A919VM95</accession>
<keyword evidence="3" id="KW-1185">Reference proteome</keyword>
<evidence type="ECO:0000256" key="1">
    <source>
        <dbReference type="SAM" id="MobiDB-lite"/>
    </source>
</evidence>
<proteinExistence type="predicted"/>
<feature type="compositionally biased region" description="Low complexity" evidence="1">
    <location>
        <begin position="20"/>
        <end position="34"/>
    </location>
</feature>
<gene>
    <name evidence="2" type="ORF">CPJCM30710_20240</name>
</gene>
<comment type="caution">
    <text evidence="2">The sequence shown here is derived from an EMBL/GenBank/DDBJ whole genome shotgun (WGS) entry which is preliminary data.</text>
</comment>
<dbReference type="AlphaFoldDB" id="A0A919VM95"/>
<dbReference type="Proteomes" id="UP000679179">
    <property type="component" value="Unassembled WGS sequence"/>
</dbReference>
<reference evidence="2" key="1">
    <citation type="submission" date="2021-03" db="EMBL/GenBank/DDBJ databases">
        <title>Taxonomic study of Clostridium polyendosporum from meadow-gley soil under rice.</title>
        <authorList>
            <person name="Kobayashi H."/>
            <person name="Tanizawa Y."/>
            <person name="Yagura M."/>
        </authorList>
    </citation>
    <scope>NUCLEOTIDE SEQUENCE</scope>
    <source>
        <strain evidence="2">JCM 30710</strain>
    </source>
</reference>
<dbReference type="EMBL" id="BOPZ01000016">
    <property type="protein sequence ID" value="GIM29358.1"/>
    <property type="molecule type" value="Genomic_DNA"/>
</dbReference>